<feature type="domain" description="Methyltransferase" evidence="4">
    <location>
        <begin position="62"/>
        <end position="149"/>
    </location>
</feature>
<dbReference type="PANTHER" id="PTHR43464:SF19">
    <property type="entry name" value="UBIQUINONE BIOSYNTHESIS O-METHYLTRANSFERASE, MITOCHONDRIAL"/>
    <property type="match status" value="1"/>
</dbReference>
<dbReference type="InterPro" id="IPR041698">
    <property type="entry name" value="Methyltransf_25"/>
</dbReference>
<dbReference type="Proteomes" id="UP000182146">
    <property type="component" value="Unassembled WGS sequence"/>
</dbReference>
<dbReference type="PANTHER" id="PTHR43464">
    <property type="entry name" value="METHYLTRANSFERASE"/>
    <property type="match status" value="1"/>
</dbReference>
<proteinExistence type="predicted"/>
<organism evidence="5 6">
    <name type="scientific">Geoalkalibacter ferrihydriticus</name>
    <dbReference type="NCBI Taxonomy" id="392333"/>
    <lineage>
        <taxon>Bacteria</taxon>
        <taxon>Pseudomonadati</taxon>
        <taxon>Thermodesulfobacteriota</taxon>
        <taxon>Desulfuromonadia</taxon>
        <taxon>Desulfuromonadales</taxon>
        <taxon>Geoalkalibacteraceae</taxon>
        <taxon>Geoalkalibacter</taxon>
    </lineage>
</organism>
<reference evidence="5 6" key="1">
    <citation type="submission" date="2016-10" db="EMBL/GenBank/DDBJ databases">
        <authorList>
            <person name="de Groot N.N."/>
        </authorList>
    </citation>
    <scope>NUCLEOTIDE SEQUENCE [LARGE SCALE GENOMIC DNA]</scope>
    <source>
        <strain evidence="5 6">DSM 17813</strain>
    </source>
</reference>
<evidence type="ECO:0000256" key="1">
    <source>
        <dbReference type="ARBA" id="ARBA00022603"/>
    </source>
</evidence>
<protein>
    <submittedName>
        <fullName evidence="5">Tellurite resistance protein TehB</fullName>
    </submittedName>
</protein>
<sequence>MIFFRCYFFWLLFFPLDCETGKIMNKDAEKWNERWQERAQSPWVPDPWLLRILPLLPGGRLLDVACGRGRNALFLAEKGYAVTAVDIAAEGLMQLRDEARRRGHALEVRHCDLETLPDLGREVFDVVLDFFFLQRSLLPALQAAVRPGGVGVVRTFSRAGDFPGEAPNADFVLEPGELPRIFAGWEVLLHEEGLEPSSKGGSLAGIVARKPLP</sequence>
<dbReference type="Pfam" id="PF13649">
    <property type="entry name" value="Methyltransf_25"/>
    <property type="match status" value="1"/>
</dbReference>
<dbReference type="GO" id="GO:0032259">
    <property type="term" value="P:methylation"/>
    <property type="evidence" value="ECO:0007669"/>
    <property type="project" value="UniProtKB-KW"/>
</dbReference>
<dbReference type="Gene3D" id="3.40.50.150">
    <property type="entry name" value="Vaccinia Virus protein VP39"/>
    <property type="match status" value="1"/>
</dbReference>
<dbReference type="SUPFAM" id="SSF53335">
    <property type="entry name" value="S-adenosyl-L-methionine-dependent methyltransferases"/>
    <property type="match status" value="1"/>
</dbReference>
<evidence type="ECO:0000256" key="2">
    <source>
        <dbReference type="ARBA" id="ARBA00022679"/>
    </source>
</evidence>
<dbReference type="AlphaFoldDB" id="A0A1G9MXK4"/>
<evidence type="ECO:0000313" key="5">
    <source>
        <dbReference type="EMBL" id="SDL79002.1"/>
    </source>
</evidence>
<evidence type="ECO:0000259" key="4">
    <source>
        <dbReference type="Pfam" id="PF13649"/>
    </source>
</evidence>
<evidence type="ECO:0000256" key="3">
    <source>
        <dbReference type="ARBA" id="ARBA00022691"/>
    </source>
</evidence>
<gene>
    <name evidence="5" type="ORF">SAMN05660860_01286</name>
</gene>
<keyword evidence="3" id="KW-0949">S-adenosyl-L-methionine</keyword>
<dbReference type="CDD" id="cd02440">
    <property type="entry name" value="AdoMet_MTases"/>
    <property type="match status" value="1"/>
</dbReference>
<dbReference type="STRING" id="392333.SAMN05660860_01286"/>
<keyword evidence="2" id="KW-0808">Transferase</keyword>
<evidence type="ECO:0000313" key="6">
    <source>
        <dbReference type="Proteomes" id="UP000182146"/>
    </source>
</evidence>
<dbReference type="InterPro" id="IPR029063">
    <property type="entry name" value="SAM-dependent_MTases_sf"/>
</dbReference>
<dbReference type="GO" id="GO:0008168">
    <property type="term" value="F:methyltransferase activity"/>
    <property type="evidence" value="ECO:0007669"/>
    <property type="project" value="UniProtKB-KW"/>
</dbReference>
<name>A0A1G9MXK4_9BACT</name>
<keyword evidence="1" id="KW-0489">Methyltransferase</keyword>
<dbReference type="EMBL" id="FNGU01000002">
    <property type="protein sequence ID" value="SDL79002.1"/>
    <property type="molecule type" value="Genomic_DNA"/>
</dbReference>
<accession>A0A1G9MXK4</accession>